<evidence type="ECO:0000256" key="6">
    <source>
        <dbReference type="ARBA" id="ARBA00023277"/>
    </source>
</evidence>
<dbReference type="NCBIfam" id="NF011080">
    <property type="entry name" value="PRK14508.1-3"/>
    <property type="match status" value="1"/>
</dbReference>
<evidence type="ECO:0000256" key="4">
    <source>
        <dbReference type="ARBA" id="ARBA00022676"/>
    </source>
</evidence>
<sequence length="512" mass="58547">MNSKYIRNAGILLHITSLSSDYGIGDLGSEAYRMADWIASTGVGLWQVLPLGPTGFGNSPYAPRSTFAGNELLISLEQLVYEGLLDQHDLHDHPAFARDHVDFDRVITWKLPLLKKAARAFLDRSSLQHKAFQEYCAKQSFWLEDYAAFMVLYETYADARWFSHWPVALSKREPKALDSFKVENHQKLEEWKVLQFFFEYQWNAFKLYVNAKGLKLVGDVPIFVAADSADTWSNLHLFKTDAQGRFSAVSGVPPDIFSESGQLWGNPVYDWDVLKKDNYGWWIKRLERLFTLTDILRIDHFRGFDAYYEIPAGEKTAENGTWVAAGGEEFFKVVRSHFGPVSIIAEDLGLMNASVERLRDDNGFPGMKIFQFGFSLNDRGECNYYDDFLPHNWDENFVAYTGTHDNNTTLGWFTSLAEQVKQMVLAYLGCREQEVVWAMIRALMLSHARCAIIPMQDLLEKDGRARFNYPSSCNDSNWSWRVEKEECTETIAAKLAHLVRISARTGKTGDDA</sequence>
<keyword evidence="5 9" id="KW-0808">Transferase</keyword>
<dbReference type="GO" id="GO:0004134">
    <property type="term" value="F:4-alpha-glucanotransferase activity"/>
    <property type="evidence" value="ECO:0007669"/>
    <property type="project" value="UniProtKB-EC"/>
</dbReference>
<comment type="catalytic activity">
    <reaction evidence="1">
        <text>Transfers a segment of a (1-&gt;4)-alpha-D-glucan to a new position in an acceptor, which may be glucose or a (1-&gt;4)-alpha-D-glucan.</text>
        <dbReference type="EC" id="2.4.1.25"/>
    </reaction>
</comment>
<evidence type="ECO:0000256" key="2">
    <source>
        <dbReference type="ARBA" id="ARBA00005684"/>
    </source>
</evidence>
<keyword evidence="6" id="KW-0119">Carbohydrate metabolism</keyword>
<dbReference type="AlphaFoldDB" id="A0A644WPG9"/>
<proteinExistence type="inferred from homology"/>
<dbReference type="NCBIfam" id="TIGR00217">
    <property type="entry name" value="malQ"/>
    <property type="match status" value="1"/>
</dbReference>
<dbReference type="PANTHER" id="PTHR32438:SF5">
    <property type="entry name" value="4-ALPHA-GLUCANOTRANSFERASE DPE1, CHLOROPLASTIC_AMYLOPLASTIC"/>
    <property type="match status" value="1"/>
</dbReference>
<comment type="caution">
    <text evidence="9">The sequence shown here is derived from an EMBL/GenBank/DDBJ whole genome shotgun (WGS) entry which is preliminary data.</text>
</comment>
<comment type="similarity">
    <text evidence="2">Belongs to the disproportionating enzyme family.</text>
</comment>
<evidence type="ECO:0000256" key="3">
    <source>
        <dbReference type="ARBA" id="ARBA00012560"/>
    </source>
</evidence>
<gene>
    <name evidence="9" type="primary">malQ_4</name>
    <name evidence="9" type="ORF">SDC9_50446</name>
</gene>
<evidence type="ECO:0000256" key="1">
    <source>
        <dbReference type="ARBA" id="ARBA00000439"/>
    </source>
</evidence>
<dbReference type="Pfam" id="PF02446">
    <property type="entry name" value="Glyco_hydro_77"/>
    <property type="match status" value="1"/>
</dbReference>
<evidence type="ECO:0000256" key="5">
    <source>
        <dbReference type="ARBA" id="ARBA00022679"/>
    </source>
</evidence>
<name>A0A644WPG9_9ZZZZ</name>
<reference evidence="9" key="1">
    <citation type="submission" date="2019-08" db="EMBL/GenBank/DDBJ databases">
        <authorList>
            <person name="Kucharzyk K."/>
            <person name="Murdoch R.W."/>
            <person name="Higgins S."/>
            <person name="Loffler F."/>
        </authorList>
    </citation>
    <scope>NUCLEOTIDE SEQUENCE</scope>
</reference>
<accession>A0A644WPG9</accession>
<dbReference type="InterPro" id="IPR003385">
    <property type="entry name" value="Glyco_hydro_77"/>
</dbReference>
<evidence type="ECO:0000256" key="7">
    <source>
        <dbReference type="ARBA" id="ARBA00031423"/>
    </source>
</evidence>
<dbReference type="SUPFAM" id="SSF51445">
    <property type="entry name" value="(Trans)glycosidases"/>
    <property type="match status" value="1"/>
</dbReference>
<dbReference type="GO" id="GO:0005975">
    <property type="term" value="P:carbohydrate metabolic process"/>
    <property type="evidence" value="ECO:0007669"/>
    <property type="project" value="InterPro"/>
</dbReference>
<organism evidence="9">
    <name type="scientific">bioreactor metagenome</name>
    <dbReference type="NCBI Taxonomy" id="1076179"/>
    <lineage>
        <taxon>unclassified sequences</taxon>
        <taxon>metagenomes</taxon>
        <taxon>ecological metagenomes</taxon>
    </lineage>
</organism>
<keyword evidence="4 9" id="KW-0328">Glycosyltransferase</keyword>
<dbReference type="PANTHER" id="PTHR32438">
    <property type="entry name" value="4-ALPHA-GLUCANOTRANSFERASE DPE1, CHLOROPLASTIC/AMYLOPLASTIC"/>
    <property type="match status" value="1"/>
</dbReference>
<dbReference type="Gene3D" id="3.20.20.80">
    <property type="entry name" value="Glycosidases"/>
    <property type="match status" value="1"/>
</dbReference>
<evidence type="ECO:0000256" key="8">
    <source>
        <dbReference type="ARBA" id="ARBA00031501"/>
    </source>
</evidence>
<dbReference type="InterPro" id="IPR017853">
    <property type="entry name" value="GH"/>
</dbReference>
<dbReference type="EC" id="2.4.1.25" evidence="3"/>
<dbReference type="EMBL" id="VSSQ01001015">
    <property type="protein sequence ID" value="MPM04174.1"/>
    <property type="molecule type" value="Genomic_DNA"/>
</dbReference>
<protein>
    <recommendedName>
        <fullName evidence="3">4-alpha-glucanotransferase</fullName>
        <ecNumber evidence="3">2.4.1.25</ecNumber>
    </recommendedName>
    <alternativeName>
        <fullName evidence="7">Amylomaltase</fullName>
    </alternativeName>
    <alternativeName>
        <fullName evidence="8">Disproportionating enzyme</fullName>
    </alternativeName>
</protein>
<evidence type="ECO:0000313" key="9">
    <source>
        <dbReference type="EMBL" id="MPM04174.1"/>
    </source>
</evidence>